<dbReference type="Proteomes" id="UP001283361">
    <property type="component" value="Unassembled WGS sequence"/>
</dbReference>
<dbReference type="AlphaFoldDB" id="A0AAE1D7K1"/>
<name>A0AAE1D7K1_9GAST</name>
<evidence type="ECO:0000313" key="2">
    <source>
        <dbReference type="Proteomes" id="UP001283361"/>
    </source>
</evidence>
<proteinExistence type="predicted"/>
<reference evidence="1" key="1">
    <citation type="journal article" date="2023" name="G3 (Bethesda)">
        <title>A reference genome for the long-term kleptoplast-retaining sea slug Elysia crispata morphotype clarki.</title>
        <authorList>
            <person name="Eastman K.E."/>
            <person name="Pendleton A.L."/>
            <person name="Shaikh M.A."/>
            <person name="Suttiyut T."/>
            <person name="Ogas R."/>
            <person name="Tomko P."/>
            <person name="Gavelis G."/>
            <person name="Widhalm J.R."/>
            <person name="Wisecaver J.H."/>
        </authorList>
    </citation>
    <scope>NUCLEOTIDE SEQUENCE</scope>
    <source>
        <strain evidence="1">ECLA1</strain>
    </source>
</reference>
<protein>
    <submittedName>
        <fullName evidence="1">Uncharacterized protein</fullName>
    </submittedName>
</protein>
<accession>A0AAE1D7K1</accession>
<gene>
    <name evidence="1" type="ORF">RRG08_021244</name>
</gene>
<dbReference type="EMBL" id="JAWDGP010005144">
    <property type="protein sequence ID" value="KAK3759298.1"/>
    <property type="molecule type" value="Genomic_DNA"/>
</dbReference>
<organism evidence="1 2">
    <name type="scientific">Elysia crispata</name>
    <name type="common">lettuce slug</name>
    <dbReference type="NCBI Taxonomy" id="231223"/>
    <lineage>
        <taxon>Eukaryota</taxon>
        <taxon>Metazoa</taxon>
        <taxon>Spiralia</taxon>
        <taxon>Lophotrochozoa</taxon>
        <taxon>Mollusca</taxon>
        <taxon>Gastropoda</taxon>
        <taxon>Heterobranchia</taxon>
        <taxon>Euthyneura</taxon>
        <taxon>Panpulmonata</taxon>
        <taxon>Sacoglossa</taxon>
        <taxon>Placobranchoidea</taxon>
        <taxon>Plakobranchidae</taxon>
        <taxon>Elysia</taxon>
    </lineage>
</organism>
<keyword evidence="2" id="KW-1185">Reference proteome</keyword>
<sequence>MASKRSLFQITASVELQGLAQFGVGKLNAVLRSVALYAWRESGPSHTVQVRSSVTLPPLAASHLSPPPTLPIPFSPPLYTSYFTSLGRFPPVSTSNTPYFLLPFSPPLYTSYFTSLGRFPPVSTSSTPYFLLPFSPPLYTITLPPLAASHLSPPPTPPIPFSPPLYTSNLTSLGRLPPVSTSNTHYFLLSSSLHKLPYLPWPLPTCLHLQHPLFPSPLLFTQVTLPPLAASHLSPPPAPPISFSPPLYTSNLTSLGRFPPVSTSNIPYSLLPSSLHNNLTSLGRLPPVSTSNTPYSLLPSLLLFTQVTLPPLAVSHLSPPPTPTIPFSPPLYTSYFTFLGRLPPVSTSNTPYSLLPSLLLFTQVTLPPLAVSHLSPPPTAPIPFSPPLYTSYLTSLGRLPPVSISNSPYFLLPSSLHK</sequence>
<evidence type="ECO:0000313" key="1">
    <source>
        <dbReference type="EMBL" id="KAK3759298.1"/>
    </source>
</evidence>
<comment type="caution">
    <text evidence="1">The sequence shown here is derived from an EMBL/GenBank/DDBJ whole genome shotgun (WGS) entry which is preliminary data.</text>
</comment>